<keyword evidence="2" id="KW-1185">Reference proteome</keyword>
<evidence type="ECO:0000313" key="1">
    <source>
        <dbReference type="EMBL" id="KAH7663386.1"/>
    </source>
</evidence>
<protein>
    <submittedName>
        <fullName evidence="1">Uncharacterized protein</fullName>
    </submittedName>
</protein>
<accession>A0ACB7URV9</accession>
<evidence type="ECO:0000313" key="2">
    <source>
        <dbReference type="Proteomes" id="UP000827976"/>
    </source>
</evidence>
<reference evidence="2" key="1">
    <citation type="journal article" date="2022" name="Nat. Commun.">
        <title>Chromosome evolution and the genetic basis of agronomically important traits in greater yam.</title>
        <authorList>
            <person name="Bredeson J.V."/>
            <person name="Lyons J.B."/>
            <person name="Oniyinde I.O."/>
            <person name="Okereke N.R."/>
            <person name="Kolade O."/>
            <person name="Nnabue I."/>
            <person name="Nwadili C.O."/>
            <person name="Hribova E."/>
            <person name="Parker M."/>
            <person name="Nwogha J."/>
            <person name="Shu S."/>
            <person name="Carlson J."/>
            <person name="Kariba R."/>
            <person name="Muthemba S."/>
            <person name="Knop K."/>
            <person name="Barton G.J."/>
            <person name="Sherwood A.V."/>
            <person name="Lopez-Montes A."/>
            <person name="Asiedu R."/>
            <person name="Jamnadass R."/>
            <person name="Muchugi A."/>
            <person name="Goodstein D."/>
            <person name="Egesi C.N."/>
            <person name="Featherston J."/>
            <person name="Asfaw A."/>
            <person name="Simpson G.G."/>
            <person name="Dolezel J."/>
            <person name="Hendre P.S."/>
            <person name="Van Deynze A."/>
            <person name="Kumar P.L."/>
            <person name="Obidiegwu J.E."/>
            <person name="Bhattacharjee R."/>
            <person name="Rokhsar D.S."/>
        </authorList>
    </citation>
    <scope>NUCLEOTIDE SEQUENCE [LARGE SCALE GENOMIC DNA]</scope>
    <source>
        <strain evidence="2">cv. TDa95/00328</strain>
    </source>
</reference>
<dbReference type="EMBL" id="CM037024">
    <property type="protein sequence ID" value="KAH7663386.1"/>
    <property type="molecule type" value="Genomic_DNA"/>
</dbReference>
<organism evidence="1 2">
    <name type="scientific">Dioscorea alata</name>
    <name type="common">Purple yam</name>
    <dbReference type="NCBI Taxonomy" id="55571"/>
    <lineage>
        <taxon>Eukaryota</taxon>
        <taxon>Viridiplantae</taxon>
        <taxon>Streptophyta</taxon>
        <taxon>Embryophyta</taxon>
        <taxon>Tracheophyta</taxon>
        <taxon>Spermatophyta</taxon>
        <taxon>Magnoliopsida</taxon>
        <taxon>Liliopsida</taxon>
        <taxon>Dioscoreales</taxon>
        <taxon>Dioscoreaceae</taxon>
        <taxon>Dioscorea</taxon>
    </lineage>
</organism>
<name>A0ACB7URV9_DIOAL</name>
<proteinExistence type="predicted"/>
<dbReference type="Proteomes" id="UP000827976">
    <property type="component" value="Chromosome 14"/>
</dbReference>
<comment type="caution">
    <text evidence="1">The sequence shown here is derived from an EMBL/GenBank/DDBJ whole genome shotgun (WGS) entry which is preliminary data.</text>
</comment>
<sequence>MGGLARHLLGGQRGTTRTARRKPGDRGTVGTTARAVASHDPRPRSEWPTGSHPDSPWPCGQCPERRGAPRAHPRRTQPRATPAPRRGRRGTVGARPLFKGGLARNHHTVVGRDRGTTRTTRQNRVADGRAAPPRARPRCPVTSLGSCAPRAATQTCHGRARHVPSD</sequence>
<gene>
    <name evidence="1" type="ORF">IHE45_14G050700</name>
</gene>